<dbReference type="Pfam" id="PF13649">
    <property type="entry name" value="Methyltransf_25"/>
    <property type="match status" value="1"/>
</dbReference>
<reference evidence="3 4" key="1">
    <citation type="submission" date="2022-12" db="EMBL/GenBank/DDBJ databases">
        <title>Genomic features and morphological characterization of a novel Knufia sp. strain isolated from spacecraft assembly facility.</title>
        <authorList>
            <person name="Teixeira M."/>
            <person name="Chander A.M."/>
            <person name="Stajich J.E."/>
            <person name="Venkateswaran K."/>
        </authorList>
    </citation>
    <scope>NUCLEOTIDE SEQUENCE [LARGE SCALE GENOMIC DNA]</scope>
    <source>
        <strain evidence="3 4">FJI-L2-BK-P2</strain>
    </source>
</reference>
<name>A0AAN8IBQ2_9EURO</name>
<dbReference type="InterPro" id="IPR029063">
    <property type="entry name" value="SAM-dependent_MTases_sf"/>
</dbReference>
<accession>A0AAN8IBQ2</accession>
<comment type="caution">
    <text evidence="3">The sequence shown here is derived from an EMBL/GenBank/DDBJ whole genome shotgun (WGS) entry which is preliminary data.</text>
</comment>
<dbReference type="Proteomes" id="UP001316803">
    <property type="component" value="Unassembled WGS sequence"/>
</dbReference>
<evidence type="ECO:0000256" key="1">
    <source>
        <dbReference type="SAM" id="MobiDB-lite"/>
    </source>
</evidence>
<dbReference type="InterPro" id="IPR051052">
    <property type="entry name" value="Diverse_substrate_MTase"/>
</dbReference>
<sequence>MAQPTTSSDNMTGTNQTHQAETTFKNYSSTDAQKYTAYRATHNPRLVETVVRIHAETGGQMARVLDVGCGPATATRQVASYFKHAVGVDASPAMIEQAQQIPCSTATGEQTQFQTSNAEEFDQLFEPGSIDLIIVAAAAHWFDMPRFYAAAAKVLKPSGSIAIWASSLWWVDPTTTPNAEAIMGKWNEFYENVMRPYEAPGNLLARGLYKDLLLPWTIGPDSVSPETAKSLASYDRDTSVRKEWNADGKPDPDPMLAETKGFMKHLKLTLDQAAKYMGTASPITRWREAHKEQLESGEVEDCIDRLFRLTKEELAKDDDWKDRDWVEVCVPSVLIVVKKA</sequence>
<proteinExistence type="predicted"/>
<evidence type="ECO:0000313" key="4">
    <source>
        <dbReference type="Proteomes" id="UP001316803"/>
    </source>
</evidence>
<keyword evidence="4" id="KW-1185">Reference proteome</keyword>
<dbReference type="Gene3D" id="3.40.50.150">
    <property type="entry name" value="Vaccinia Virus protein VP39"/>
    <property type="match status" value="1"/>
</dbReference>
<dbReference type="SUPFAM" id="SSF53335">
    <property type="entry name" value="S-adenosyl-L-methionine-dependent methyltransferases"/>
    <property type="match status" value="1"/>
</dbReference>
<dbReference type="CDD" id="cd02440">
    <property type="entry name" value="AdoMet_MTases"/>
    <property type="match status" value="1"/>
</dbReference>
<evidence type="ECO:0000259" key="2">
    <source>
        <dbReference type="Pfam" id="PF13649"/>
    </source>
</evidence>
<feature type="region of interest" description="Disordered" evidence="1">
    <location>
        <begin position="1"/>
        <end position="26"/>
    </location>
</feature>
<dbReference type="PANTHER" id="PTHR44942:SF10">
    <property type="entry name" value="METHYLTRANSFERASE TYPE 11 DOMAIN-CONTAINING PROTEIN"/>
    <property type="match status" value="1"/>
</dbReference>
<protein>
    <recommendedName>
        <fullName evidence="2">Methyltransferase domain-containing protein</fullName>
    </recommendedName>
</protein>
<dbReference type="EMBL" id="JAKLMC020000003">
    <property type="protein sequence ID" value="KAK5957470.1"/>
    <property type="molecule type" value="Genomic_DNA"/>
</dbReference>
<dbReference type="AlphaFoldDB" id="A0AAN8IBQ2"/>
<dbReference type="InterPro" id="IPR041698">
    <property type="entry name" value="Methyltransf_25"/>
</dbReference>
<evidence type="ECO:0000313" key="3">
    <source>
        <dbReference type="EMBL" id="KAK5957470.1"/>
    </source>
</evidence>
<dbReference type="PANTHER" id="PTHR44942">
    <property type="entry name" value="METHYLTRANSF_11 DOMAIN-CONTAINING PROTEIN"/>
    <property type="match status" value="1"/>
</dbReference>
<gene>
    <name evidence="3" type="ORF">OHC33_001845</name>
</gene>
<feature type="domain" description="Methyltransferase" evidence="2">
    <location>
        <begin position="64"/>
        <end position="159"/>
    </location>
</feature>
<organism evidence="3 4">
    <name type="scientific">Knufia fluminis</name>
    <dbReference type="NCBI Taxonomy" id="191047"/>
    <lineage>
        <taxon>Eukaryota</taxon>
        <taxon>Fungi</taxon>
        <taxon>Dikarya</taxon>
        <taxon>Ascomycota</taxon>
        <taxon>Pezizomycotina</taxon>
        <taxon>Eurotiomycetes</taxon>
        <taxon>Chaetothyriomycetidae</taxon>
        <taxon>Chaetothyriales</taxon>
        <taxon>Trichomeriaceae</taxon>
        <taxon>Knufia</taxon>
    </lineage>
</organism>